<gene>
    <name evidence="1" type="ORF">MNBD_IGNAVI01-242</name>
</gene>
<name>A0A3B1CKK4_9ZZZZ</name>
<dbReference type="AlphaFoldDB" id="A0A3B1CKK4"/>
<protein>
    <recommendedName>
        <fullName evidence="2">Lipoprotein</fullName>
    </recommendedName>
</protein>
<evidence type="ECO:0000313" key="1">
    <source>
        <dbReference type="EMBL" id="VAX24488.1"/>
    </source>
</evidence>
<proteinExistence type="predicted"/>
<accession>A0A3B1CKK4</accession>
<reference evidence="1" key="1">
    <citation type="submission" date="2018-06" db="EMBL/GenBank/DDBJ databases">
        <authorList>
            <person name="Zhirakovskaya E."/>
        </authorList>
    </citation>
    <scope>NUCLEOTIDE SEQUENCE</scope>
</reference>
<sequence length="813" mass="92605">MKKRIFQVVLSFLLMLVMGCNTEHETIFSASDLELSINDRGELSKLIDLKSNTDYLYKETVNNPILSISVNGELEFPASCIYNEAAKTISLKYQINAVAAEVKIIEQEDYITFELVSISNRSKIEYVLWGPYNTSITETIGETIGVVRNKNFAIGIQSLNKRTLGGYPTIDDSAPTFNIFGTTSLVDISDSLDIIYRGNTALTKEYGSSVQAYTRNRNKERVIATMNYQKYVAPAFNDKGIVGSKVAIFGCKPHEVLNTIEAIELTENLPHPMLEGVWSKKSPAATSAYLILDFSTETIDEAIALTKRAGLKYLYQYEPFETWGHFDLKKKSFPENWESMKECVEKAEKEGVKLGVHTLSNFITTNDAYVTPTPDERLAKVGNSLLVKSIESNDKNIEIKNPVYFNQIKSDNLHAAVVGKEIIRYEAVSESAPWILLNCQRGAFGTKATEHKINDKISKLADHAYKTFLTNTELSIEVASRIADLFNKTGLKQISFDGLEGNSSTGMGDYGQLLFVDAWYSKLSPEIKNNYIMDASRPGHYFWHMFTRMNWGEPWYAGFRESQTSYRLLNQDYFRRNFIPAMLGWFSMRDNTSIEDIEWLLARSAAFNAGYSLLTSVELIEKNGFGDEILEKIKQWERARMSNAFSKDQKKRMENINAEFSLETVSDNSWNLVPYSVQRFEHKRKIRQPGEPIWSTLLFKNEYKKQPMQFILSVTKTAVSNINLEINNYKNITFDITINPGQYLKYDGGDQVVLYSNTWNELKKISINSEKMTINKGKHEIKVDCEFLGKDETSLKLELRTAGEPEIVIIEQK</sequence>
<dbReference type="EMBL" id="UOGD01000274">
    <property type="protein sequence ID" value="VAX24488.1"/>
    <property type="molecule type" value="Genomic_DNA"/>
</dbReference>
<dbReference type="PROSITE" id="PS51257">
    <property type="entry name" value="PROKAR_LIPOPROTEIN"/>
    <property type="match status" value="1"/>
</dbReference>
<organism evidence="1">
    <name type="scientific">hydrothermal vent metagenome</name>
    <dbReference type="NCBI Taxonomy" id="652676"/>
    <lineage>
        <taxon>unclassified sequences</taxon>
        <taxon>metagenomes</taxon>
        <taxon>ecological metagenomes</taxon>
    </lineage>
</organism>
<evidence type="ECO:0008006" key="2">
    <source>
        <dbReference type="Google" id="ProtNLM"/>
    </source>
</evidence>